<gene>
    <name evidence="1" type="ORF">L1987_16802</name>
</gene>
<comment type="caution">
    <text evidence="1">The sequence shown here is derived from an EMBL/GenBank/DDBJ whole genome shotgun (WGS) entry which is preliminary data.</text>
</comment>
<reference evidence="2" key="1">
    <citation type="journal article" date="2022" name="Mol. Ecol. Resour.">
        <title>The genomes of chicory, endive, great burdock and yacon provide insights into Asteraceae palaeo-polyploidization history and plant inulin production.</title>
        <authorList>
            <person name="Fan W."/>
            <person name="Wang S."/>
            <person name="Wang H."/>
            <person name="Wang A."/>
            <person name="Jiang F."/>
            <person name="Liu H."/>
            <person name="Zhao H."/>
            <person name="Xu D."/>
            <person name="Zhang Y."/>
        </authorList>
    </citation>
    <scope>NUCLEOTIDE SEQUENCE [LARGE SCALE GENOMIC DNA]</scope>
    <source>
        <strain evidence="2">cv. Yunnan</strain>
    </source>
</reference>
<organism evidence="1 2">
    <name type="scientific">Smallanthus sonchifolius</name>
    <dbReference type="NCBI Taxonomy" id="185202"/>
    <lineage>
        <taxon>Eukaryota</taxon>
        <taxon>Viridiplantae</taxon>
        <taxon>Streptophyta</taxon>
        <taxon>Embryophyta</taxon>
        <taxon>Tracheophyta</taxon>
        <taxon>Spermatophyta</taxon>
        <taxon>Magnoliopsida</taxon>
        <taxon>eudicotyledons</taxon>
        <taxon>Gunneridae</taxon>
        <taxon>Pentapetalae</taxon>
        <taxon>asterids</taxon>
        <taxon>campanulids</taxon>
        <taxon>Asterales</taxon>
        <taxon>Asteraceae</taxon>
        <taxon>Asteroideae</taxon>
        <taxon>Heliantheae alliance</taxon>
        <taxon>Millerieae</taxon>
        <taxon>Smallanthus</taxon>
    </lineage>
</organism>
<dbReference type="EMBL" id="CM042023">
    <property type="protein sequence ID" value="KAI3812098.1"/>
    <property type="molecule type" value="Genomic_DNA"/>
</dbReference>
<keyword evidence="2" id="KW-1185">Reference proteome</keyword>
<evidence type="ECO:0000313" key="1">
    <source>
        <dbReference type="EMBL" id="KAI3812098.1"/>
    </source>
</evidence>
<evidence type="ECO:0000313" key="2">
    <source>
        <dbReference type="Proteomes" id="UP001056120"/>
    </source>
</evidence>
<accession>A0ACB9IWN8</accession>
<proteinExistence type="predicted"/>
<sequence length="214" mass="24413">MGEVVSNFLSSTPDREHIDFQYSSLKSDKKIRLFGFEIDPHTNGSTLKGLRRKGEESLYSSSTSVSSKKHKSPMENSKETKKFECQYCFKRFVNLQALGGHQNAHKRMKKKRSLLQARKDIINYYLQTFDQNIDNHVINVSFHGYCAGGEVSEPDIAFGLYDEDLVSFKDTYNSANYKNAPSSRRMLSSVSDESKLSTYKDLDLHLALSSYSTM</sequence>
<reference evidence="1 2" key="2">
    <citation type="journal article" date="2022" name="Mol. Ecol. Resour.">
        <title>The genomes of chicory, endive, great burdock and yacon provide insights into Asteraceae paleo-polyploidization history and plant inulin production.</title>
        <authorList>
            <person name="Fan W."/>
            <person name="Wang S."/>
            <person name="Wang H."/>
            <person name="Wang A."/>
            <person name="Jiang F."/>
            <person name="Liu H."/>
            <person name="Zhao H."/>
            <person name="Xu D."/>
            <person name="Zhang Y."/>
        </authorList>
    </citation>
    <scope>NUCLEOTIDE SEQUENCE [LARGE SCALE GENOMIC DNA]</scope>
    <source>
        <strain evidence="2">cv. Yunnan</strain>
        <tissue evidence="1">Leaves</tissue>
    </source>
</reference>
<protein>
    <submittedName>
        <fullName evidence="1">Uncharacterized protein</fullName>
    </submittedName>
</protein>
<name>A0ACB9IWN8_9ASTR</name>
<dbReference type="Proteomes" id="UP001056120">
    <property type="component" value="Linkage Group LG06"/>
</dbReference>